<organism evidence="1 2">
    <name type="scientific">Stylonychia lemnae</name>
    <name type="common">Ciliate</name>
    <dbReference type="NCBI Taxonomy" id="5949"/>
    <lineage>
        <taxon>Eukaryota</taxon>
        <taxon>Sar</taxon>
        <taxon>Alveolata</taxon>
        <taxon>Ciliophora</taxon>
        <taxon>Intramacronucleata</taxon>
        <taxon>Spirotrichea</taxon>
        <taxon>Stichotrichia</taxon>
        <taxon>Sporadotrichida</taxon>
        <taxon>Oxytrichidae</taxon>
        <taxon>Stylonychinae</taxon>
        <taxon>Stylonychia</taxon>
    </lineage>
</organism>
<dbReference type="EMBL" id="CCKQ01003810">
    <property type="protein sequence ID" value="CDW74945.1"/>
    <property type="molecule type" value="Genomic_DNA"/>
</dbReference>
<dbReference type="InParanoid" id="A0A077ZYI9"/>
<reference evidence="1 2" key="1">
    <citation type="submission" date="2014-06" db="EMBL/GenBank/DDBJ databases">
        <authorList>
            <person name="Swart Estienne"/>
        </authorList>
    </citation>
    <scope>NUCLEOTIDE SEQUENCE [LARGE SCALE GENOMIC DNA]</scope>
    <source>
        <strain evidence="1 2">130c</strain>
    </source>
</reference>
<evidence type="ECO:0000313" key="1">
    <source>
        <dbReference type="EMBL" id="CDW74945.1"/>
    </source>
</evidence>
<keyword evidence="2" id="KW-1185">Reference proteome</keyword>
<dbReference type="AlphaFoldDB" id="A0A077ZYI9"/>
<accession>A0A077ZYI9</accession>
<protein>
    <recommendedName>
        <fullName evidence="3">Thioesterase domain-containing protein</fullName>
    </recommendedName>
</protein>
<sequence length="174" mass="20164">MTDLPNKRYESQTLQNKVYNQKEVFDSTKFMVELMKQYEDVKDTHYDYINQNITFIDTKTNKGYIAKSTFKLNVKDEMKDKDGCLLREVITEIIEAIPTRVSEGVDYATKVNISVSIEFISRVCVKDFVMIQGKVFKLLDNNGIGDAILYDPYTNQVIAKCQCVFVTNEMSYKL</sequence>
<name>A0A077ZYI9_STYLE</name>
<proteinExistence type="predicted"/>
<dbReference type="Proteomes" id="UP000039865">
    <property type="component" value="Unassembled WGS sequence"/>
</dbReference>
<evidence type="ECO:0008006" key="3">
    <source>
        <dbReference type="Google" id="ProtNLM"/>
    </source>
</evidence>
<evidence type="ECO:0000313" key="2">
    <source>
        <dbReference type="Proteomes" id="UP000039865"/>
    </source>
</evidence>
<gene>
    <name evidence="1" type="primary">Contig4773.g5104</name>
    <name evidence="1" type="ORF">STYLEM_3929</name>
</gene>